<feature type="non-terminal residue" evidence="1">
    <location>
        <position position="62"/>
    </location>
</feature>
<reference evidence="1" key="1">
    <citation type="submission" date="2023-10" db="EMBL/GenBank/DDBJ databases">
        <authorList>
            <person name="Chen Y."/>
            <person name="Shah S."/>
            <person name="Dougan E. K."/>
            <person name="Thang M."/>
            <person name="Chan C."/>
        </authorList>
    </citation>
    <scope>NUCLEOTIDE SEQUENCE [LARGE SCALE GENOMIC DNA]</scope>
</reference>
<feature type="non-terminal residue" evidence="1">
    <location>
        <position position="1"/>
    </location>
</feature>
<proteinExistence type="predicted"/>
<name>A0ABN9TH49_9DINO</name>
<comment type="caution">
    <text evidence="1">The sequence shown here is derived from an EMBL/GenBank/DDBJ whole genome shotgun (WGS) entry which is preliminary data.</text>
</comment>
<gene>
    <name evidence="1" type="ORF">PCOR1329_LOCUS38874</name>
</gene>
<dbReference type="EMBL" id="CAUYUJ010014703">
    <property type="protein sequence ID" value="CAK0844903.1"/>
    <property type="molecule type" value="Genomic_DNA"/>
</dbReference>
<keyword evidence="2" id="KW-1185">Reference proteome</keyword>
<accession>A0ABN9TH49</accession>
<organism evidence="1 2">
    <name type="scientific">Prorocentrum cordatum</name>
    <dbReference type="NCBI Taxonomy" id="2364126"/>
    <lineage>
        <taxon>Eukaryota</taxon>
        <taxon>Sar</taxon>
        <taxon>Alveolata</taxon>
        <taxon>Dinophyceae</taxon>
        <taxon>Prorocentrales</taxon>
        <taxon>Prorocentraceae</taxon>
        <taxon>Prorocentrum</taxon>
    </lineage>
</organism>
<evidence type="ECO:0000313" key="1">
    <source>
        <dbReference type="EMBL" id="CAK0844903.1"/>
    </source>
</evidence>
<evidence type="ECO:0000313" key="2">
    <source>
        <dbReference type="Proteomes" id="UP001189429"/>
    </source>
</evidence>
<dbReference type="Proteomes" id="UP001189429">
    <property type="component" value="Unassembled WGS sequence"/>
</dbReference>
<protein>
    <submittedName>
        <fullName evidence="1">Uncharacterized protein</fullName>
    </submittedName>
</protein>
<sequence>ESAVVDDLALMCVCKDNRLLGDQLTSLVTILHNTMLSYGMSLKYRKGKSAILLSIGTVQTKH</sequence>